<feature type="region of interest" description="Disordered" evidence="2">
    <location>
        <begin position="978"/>
        <end position="1030"/>
    </location>
</feature>
<feature type="compositionally biased region" description="Polar residues" evidence="2">
    <location>
        <begin position="234"/>
        <end position="255"/>
    </location>
</feature>
<evidence type="ECO:0000313" key="3">
    <source>
        <dbReference type="EMBL" id="CAE0370980.1"/>
    </source>
</evidence>
<reference evidence="3" key="1">
    <citation type="submission" date="2021-01" db="EMBL/GenBank/DDBJ databases">
        <authorList>
            <person name="Corre E."/>
            <person name="Pelletier E."/>
            <person name="Niang G."/>
            <person name="Scheremetjew M."/>
            <person name="Finn R."/>
            <person name="Kale V."/>
            <person name="Holt S."/>
            <person name="Cochrane G."/>
            <person name="Meng A."/>
            <person name="Brown T."/>
            <person name="Cohen L."/>
        </authorList>
    </citation>
    <scope>NUCLEOTIDE SEQUENCE</scope>
    <source>
        <strain evidence="3">CCMP1510</strain>
    </source>
</reference>
<gene>
    <name evidence="3" type="ORF">ALAG00032_LOCUS11760</name>
</gene>
<evidence type="ECO:0000256" key="1">
    <source>
        <dbReference type="SAM" id="Coils"/>
    </source>
</evidence>
<proteinExistence type="predicted"/>
<protein>
    <submittedName>
        <fullName evidence="3">Uncharacterized protein</fullName>
    </submittedName>
</protein>
<organism evidence="3">
    <name type="scientific">Aureoumbra lagunensis</name>
    <dbReference type="NCBI Taxonomy" id="44058"/>
    <lineage>
        <taxon>Eukaryota</taxon>
        <taxon>Sar</taxon>
        <taxon>Stramenopiles</taxon>
        <taxon>Ochrophyta</taxon>
        <taxon>Pelagophyceae</taxon>
        <taxon>Pelagomonadales</taxon>
        <taxon>Aureoumbra</taxon>
    </lineage>
</organism>
<keyword evidence="1" id="KW-0175">Coiled coil</keyword>
<feature type="compositionally biased region" description="Basic residues" evidence="2">
    <location>
        <begin position="219"/>
        <end position="230"/>
    </location>
</feature>
<sequence length="1030" mass="114122">MAVLLESNFIRFQLSAGNPCKLAIKGLPANATIRIDEPAIDGFMHLAVWDESGVPCDDSIWLRARVSLNTVDKTRGDLIDAPTEALLQDISSSPGSVAALPGGWRIRRTFNADDADKNDYSTTIRVSLTIDEIVLRQDVDLSLSPGRVAEIRAEQPSFNAVLGEPLSKPITWSLHDMCGNAAGQDDDGKTFHLDLCSMEDKVSAVSKIIIGEPAIDGKKKQKKRKKKRKRQNEATDTQQSGLPPLSESSQPQYEETSLDVVEVDGGRLEFNDIAFIWADDEPMREATQIRLRPTLSTSAHDESIFYANGDRRIDIITVIVEPSSRPVRLEIYKAPASRTEDVEAEDDDWGDQPITSIQVPSGKSIAECIMMRAWDIAGRRVRGKDFVHKTRYKVPNSSQVLPMDTLNESANKQWFSQAYETPARLAFRTGEARAELEILRVPGSPISIEVKEVSKNDLEVNSSASYGEDTVHLCISAFDADPTAPLVTNCHVHIRATIEDLFGEKAERTLTHAESVGIVLLQPDDSFGDRLDSVEGTVIALAEDAVINLRGVDLSNGTIPLDQSCVRVEVHVELLDATESLKVLDSTSIQLYMTLTNEAGIRTRDSRRAEKAEAKRRLDECTRELKGKEQRLTRLKADVNKFDKALTKRRNDLLSRIQARNDMLNISLEKNQAENRLEKLRAGTNAAPQVAPRAARYPHQSKVQATCAALRRELGEGYVGLVTELLFCADESSAAAIAGIIGTNRLYVLNHDAVTKARSLIFNQQGSIIDYCTVEVTNLAQVAKPKSPRTLADLRGPDRYAQRAIDLVTCSRPDLFDLISQDILKDALVFETQTELDTAERARDVGTCPSVSARVSKENPRNVYRGQGRVRLGGYDPSKPSNFVLAAPPTEKASNDDEEIKVAESQVVHLKQRYDSLNAIVIEGNSDEEDLDEDAVDTYLAQDIAALTEKQFHVKEQLSEVNRLKTSLQMLECTLEEASSEKRPFNELDPNASAQDLDEDVSFPKKMKKDSLPSRKRKSSSPTLEESNSY</sequence>
<feature type="coiled-coil region" evidence="1">
    <location>
        <begin position="604"/>
        <end position="683"/>
    </location>
</feature>
<feature type="region of interest" description="Disordered" evidence="2">
    <location>
        <begin position="216"/>
        <end position="256"/>
    </location>
</feature>
<accession>A0A7S3NN10</accession>
<evidence type="ECO:0000256" key="2">
    <source>
        <dbReference type="SAM" id="MobiDB-lite"/>
    </source>
</evidence>
<name>A0A7S3NN10_9STRA</name>
<dbReference type="AlphaFoldDB" id="A0A7S3NN10"/>
<dbReference type="EMBL" id="HBIJ01017738">
    <property type="protein sequence ID" value="CAE0370980.1"/>
    <property type="molecule type" value="Transcribed_RNA"/>
</dbReference>